<keyword evidence="2" id="KW-0472">Membrane</keyword>
<keyword evidence="4" id="KW-1185">Reference proteome</keyword>
<accession>A0ABW2HBI7</accession>
<feature type="region of interest" description="Disordered" evidence="1">
    <location>
        <begin position="1"/>
        <end position="77"/>
    </location>
</feature>
<evidence type="ECO:0000256" key="1">
    <source>
        <dbReference type="SAM" id="MobiDB-lite"/>
    </source>
</evidence>
<reference evidence="4" key="1">
    <citation type="journal article" date="2019" name="Int. J. Syst. Evol. Microbiol.">
        <title>The Global Catalogue of Microorganisms (GCM) 10K type strain sequencing project: providing services to taxonomists for standard genome sequencing and annotation.</title>
        <authorList>
            <consortium name="The Broad Institute Genomics Platform"/>
            <consortium name="The Broad Institute Genome Sequencing Center for Infectious Disease"/>
            <person name="Wu L."/>
            <person name="Ma J."/>
        </authorList>
    </citation>
    <scope>NUCLEOTIDE SEQUENCE [LARGE SCALE GENOMIC DNA]</scope>
    <source>
        <strain evidence="4">CGMCC 1.15772</strain>
    </source>
</reference>
<comment type="caution">
    <text evidence="3">The sequence shown here is derived from an EMBL/GenBank/DDBJ whole genome shotgun (WGS) entry which is preliminary data.</text>
</comment>
<proteinExistence type="predicted"/>
<feature type="transmembrane region" description="Helical" evidence="2">
    <location>
        <begin position="131"/>
        <end position="150"/>
    </location>
</feature>
<gene>
    <name evidence="3" type="ORF">ACFQRL_06905</name>
</gene>
<evidence type="ECO:0000256" key="2">
    <source>
        <dbReference type="SAM" id="Phobius"/>
    </source>
</evidence>
<keyword evidence="2" id="KW-1133">Transmembrane helix</keyword>
<dbReference type="RefSeq" id="WP_262873566.1">
    <property type="nucleotide sequence ID" value="NZ_BAABKW010000002.1"/>
</dbReference>
<keyword evidence="2" id="KW-0812">Transmembrane</keyword>
<dbReference type="Proteomes" id="UP001596507">
    <property type="component" value="Unassembled WGS sequence"/>
</dbReference>
<evidence type="ECO:0000313" key="4">
    <source>
        <dbReference type="Proteomes" id="UP001596507"/>
    </source>
</evidence>
<name>A0ABW2HBI7_9MICO</name>
<dbReference type="InterPro" id="IPR046231">
    <property type="entry name" value="DUF6264"/>
</dbReference>
<sequence length="198" mass="20716">MTDAATPAPDEHPASGAPSRPRYGEYATPEEQRARIRQPDVTAAYDAGHAVPAPTTAPSPNGVGHDPQAAPAAATRQHPVDRVVTTGLLGFGFVNVLFSAFGYLDLAAVIQNAWEIIGIDGSFTNTASAQLWGPIAAGVLVIGYLATAFISFRVMRSGRIAWWIPLVGAVVSFIGVYACLLVPLLSDPGFIDYVLAGA</sequence>
<dbReference type="EMBL" id="JBHTBE010000001">
    <property type="protein sequence ID" value="MFC7268682.1"/>
    <property type="molecule type" value="Genomic_DNA"/>
</dbReference>
<organism evidence="3 4">
    <name type="scientific">Microbacterium fluvii</name>
    <dbReference type="NCBI Taxonomy" id="415215"/>
    <lineage>
        <taxon>Bacteria</taxon>
        <taxon>Bacillati</taxon>
        <taxon>Actinomycetota</taxon>
        <taxon>Actinomycetes</taxon>
        <taxon>Micrococcales</taxon>
        <taxon>Microbacteriaceae</taxon>
        <taxon>Microbacterium</taxon>
    </lineage>
</organism>
<feature type="transmembrane region" description="Helical" evidence="2">
    <location>
        <begin position="83"/>
        <end position="104"/>
    </location>
</feature>
<feature type="transmembrane region" description="Helical" evidence="2">
    <location>
        <begin position="162"/>
        <end position="185"/>
    </location>
</feature>
<protein>
    <submittedName>
        <fullName evidence="3">DUF6264 family protein</fullName>
    </submittedName>
</protein>
<evidence type="ECO:0000313" key="3">
    <source>
        <dbReference type="EMBL" id="MFC7268682.1"/>
    </source>
</evidence>
<dbReference type="Pfam" id="PF19779">
    <property type="entry name" value="DUF6264"/>
    <property type="match status" value="1"/>
</dbReference>